<gene>
    <name evidence="3" type="ORF">LHJ74_16310</name>
</gene>
<comment type="caution">
    <text evidence="3">The sequence shown here is derived from an EMBL/GenBank/DDBJ whole genome shotgun (WGS) entry which is preliminary data.</text>
</comment>
<reference evidence="3 4" key="1">
    <citation type="submission" date="2021-10" db="EMBL/GenBank/DDBJ databases">
        <title>Streptomyces gossypii sp. nov., isolated from soil collected from cotton field.</title>
        <authorList>
            <person name="Ge X."/>
            <person name="Chen X."/>
            <person name="Liu W."/>
        </authorList>
    </citation>
    <scope>NUCLEOTIDE SEQUENCE [LARGE SCALE GENOMIC DNA]</scope>
    <source>
        <strain evidence="3 4">N2-109</strain>
    </source>
</reference>
<dbReference type="Proteomes" id="UP001156389">
    <property type="component" value="Unassembled WGS sequence"/>
</dbReference>
<dbReference type="InterPro" id="IPR051911">
    <property type="entry name" value="SDR_oxidoreductase"/>
</dbReference>
<dbReference type="RefSeq" id="WP_260218773.1">
    <property type="nucleotide sequence ID" value="NZ_JAJAGO010000007.1"/>
</dbReference>
<dbReference type="PANTHER" id="PTHR43976">
    <property type="entry name" value="SHORT CHAIN DEHYDROGENASE"/>
    <property type="match status" value="1"/>
</dbReference>
<name>A0ABT2JU75_9ACTN</name>
<accession>A0ABT2JU75</accession>
<evidence type="ECO:0000256" key="1">
    <source>
        <dbReference type="ARBA" id="ARBA00006484"/>
    </source>
</evidence>
<organism evidence="3 4">
    <name type="scientific">Streptomyces gossypii</name>
    <dbReference type="NCBI Taxonomy" id="2883101"/>
    <lineage>
        <taxon>Bacteria</taxon>
        <taxon>Bacillati</taxon>
        <taxon>Actinomycetota</taxon>
        <taxon>Actinomycetes</taxon>
        <taxon>Kitasatosporales</taxon>
        <taxon>Streptomycetaceae</taxon>
        <taxon>Streptomyces</taxon>
    </lineage>
</organism>
<dbReference type="InterPro" id="IPR002347">
    <property type="entry name" value="SDR_fam"/>
</dbReference>
<evidence type="ECO:0000256" key="2">
    <source>
        <dbReference type="ARBA" id="ARBA00023002"/>
    </source>
</evidence>
<dbReference type="EMBL" id="JAJAGO010000007">
    <property type="protein sequence ID" value="MCT2591447.1"/>
    <property type="molecule type" value="Genomic_DNA"/>
</dbReference>
<dbReference type="SUPFAM" id="SSF51735">
    <property type="entry name" value="NAD(P)-binding Rossmann-fold domains"/>
    <property type="match status" value="1"/>
</dbReference>
<protein>
    <submittedName>
        <fullName evidence="3">SDR family NAD(P)-dependent oxidoreductase</fullName>
    </submittedName>
</protein>
<keyword evidence="2" id="KW-0560">Oxidoreductase</keyword>
<evidence type="ECO:0000313" key="3">
    <source>
        <dbReference type="EMBL" id="MCT2591447.1"/>
    </source>
</evidence>
<sequence length="105" mass="11277">MPCCGDVWGVPPTTDDGHDHERIDVVVSNAGFGDFGTAEDLTDEQVEQAIATNLTGSIQLARRAVPHLREQGGGVLVQLYGRRPVRRCPPHHRGGAVRRPGADSV</sequence>
<dbReference type="Gene3D" id="3.40.50.720">
    <property type="entry name" value="NAD(P)-binding Rossmann-like Domain"/>
    <property type="match status" value="1"/>
</dbReference>
<dbReference type="PANTHER" id="PTHR43976:SF16">
    <property type="entry name" value="SHORT-CHAIN DEHYDROGENASE_REDUCTASE FAMILY PROTEIN"/>
    <property type="match status" value="1"/>
</dbReference>
<keyword evidence="4" id="KW-1185">Reference proteome</keyword>
<dbReference type="Pfam" id="PF00106">
    <property type="entry name" value="adh_short"/>
    <property type="match status" value="1"/>
</dbReference>
<dbReference type="InterPro" id="IPR036291">
    <property type="entry name" value="NAD(P)-bd_dom_sf"/>
</dbReference>
<evidence type="ECO:0000313" key="4">
    <source>
        <dbReference type="Proteomes" id="UP001156389"/>
    </source>
</evidence>
<proteinExistence type="inferred from homology"/>
<comment type="similarity">
    <text evidence="1">Belongs to the short-chain dehydrogenases/reductases (SDR) family.</text>
</comment>